<evidence type="ECO:0000256" key="2">
    <source>
        <dbReference type="ARBA" id="ARBA00022679"/>
    </source>
</evidence>
<gene>
    <name evidence="3" type="ORF">AB8B22_00065</name>
</gene>
<dbReference type="CDD" id="cd03789">
    <property type="entry name" value="GT9_LPS_heptosyltransferase"/>
    <property type="match status" value="1"/>
</dbReference>
<dbReference type="RefSeq" id="WP_369711091.1">
    <property type="nucleotide sequence ID" value="NZ_CP165644.1"/>
</dbReference>
<dbReference type="InterPro" id="IPR051199">
    <property type="entry name" value="LPS_LOS_Heptosyltrfase"/>
</dbReference>
<dbReference type="GO" id="GO:0009244">
    <property type="term" value="P:lipopolysaccharide core region biosynthetic process"/>
    <property type="evidence" value="ECO:0007669"/>
    <property type="project" value="TreeGrafter"/>
</dbReference>
<reference evidence="3" key="1">
    <citation type="submission" date="2024-07" db="EMBL/GenBank/DDBJ databases">
        <authorList>
            <person name="Li X.-J."/>
            <person name="Wang X."/>
        </authorList>
    </citation>
    <scope>NUCLEOTIDE SEQUENCE</scope>
    <source>
        <strain evidence="3">HSP-334</strain>
    </source>
</reference>
<dbReference type="PANTHER" id="PTHR30160">
    <property type="entry name" value="TETRAACYLDISACCHARIDE 4'-KINASE-RELATED"/>
    <property type="match status" value="1"/>
</dbReference>
<dbReference type="GO" id="GO:0008713">
    <property type="term" value="F:ADP-heptose-lipopolysaccharide heptosyltransferase activity"/>
    <property type="evidence" value="ECO:0007669"/>
    <property type="project" value="TreeGrafter"/>
</dbReference>
<proteinExistence type="predicted"/>
<evidence type="ECO:0000313" key="3">
    <source>
        <dbReference type="EMBL" id="XDU66838.1"/>
    </source>
</evidence>
<accession>A0AB39VIY5</accession>
<dbReference type="AlphaFoldDB" id="A0AB39VIY5"/>
<dbReference type="Pfam" id="PF01075">
    <property type="entry name" value="Glyco_transf_9"/>
    <property type="match status" value="1"/>
</dbReference>
<dbReference type="KEGG" id="lrug:AB8B22_00065"/>
<name>A0AB39VIY5_9FUSO</name>
<dbReference type="Gene3D" id="3.40.50.2000">
    <property type="entry name" value="Glycogen Phosphorylase B"/>
    <property type="match status" value="2"/>
</dbReference>
<sequence>MKILIMRFSSFGDVLLTTPVIRAIKKKYPDATIDFTVYDTFSQAISLNPNIRKLVVFEKKKSKDKEYIKSIISQLKKEKYDFVIDLHSKILSRIIGIKLKNSKTKYFCYKKRKWWKTLLVKAKIIDYNADCTIVESYFSALKKLGIEFSWKNKKNGLGDALEFYVENSVEKNLIEKYDLKNEDYFVLAPGASKFTKKWPFYNELAKDLLKYFSKKNIKIFVIGGKEDKKIVQDDENGRIINLCGKISFKESGIILKYAKIAVVNDSGPFHIARAVKTPTFVFFGPTDPNLFSFEKNTFLIKNPNCKPHSLYGDDKFPKKYEDCMSGISVKEVLQKIIFEYEKITENKNNLK</sequence>
<keyword evidence="1" id="KW-0328">Glycosyltransferase</keyword>
<evidence type="ECO:0000256" key="1">
    <source>
        <dbReference type="ARBA" id="ARBA00022676"/>
    </source>
</evidence>
<organism evidence="3">
    <name type="scientific">Leptotrichia rugosa</name>
    <dbReference type="NCBI Taxonomy" id="3239302"/>
    <lineage>
        <taxon>Bacteria</taxon>
        <taxon>Fusobacteriati</taxon>
        <taxon>Fusobacteriota</taxon>
        <taxon>Fusobacteriia</taxon>
        <taxon>Fusobacteriales</taxon>
        <taxon>Leptotrichiaceae</taxon>
        <taxon>Leptotrichia</taxon>
    </lineage>
</organism>
<dbReference type="InterPro" id="IPR002201">
    <property type="entry name" value="Glyco_trans_9"/>
</dbReference>
<dbReference type="EMBL" id="CP165644">
    <property type="protein sequence ID" value="XDU66838.1"/>
    <property type="molecule type" value="Genomic_DNA"/>
</dbReference>
<dbReference type="PANTHER" id="PTHR30160:SF1">
    <property type="entry name" value="LIPOPOLYSACCHARIDE 1,2-N-ACETYLGLUCOSAMINETRANSFERASE-RELATED"/>
    <property type="match status" value="1"/>
</dbReference>
<keyword evidence="2" id="KW-0808">Transferase</keyword>
<protein>
    <submittedName>
        <fullName evidence="3">Glycosyltransferase family 9 protein</fullName>
    </submittedName>
</protein>
<dbReference type="SUPFAM" id="SSF53756">
    <property type="entry name" value="UDP-Glycosyltransferase/glycogen phosphorylase"/>
    <property type="match status" value="1"/>
</dbReference>
<dbReference type="GO" id="GO:0005829">
    <property type="term" value="C:cytosol"/>
    <property type="evidence" value="ECO:0007669"/>
    <property type="project" value="TreeGrafter"/>
</dbReference>